<accession>A0ACC1N034</accession>
<comment type="caution">
    <text evidence="1">The sequence shown here is derived from an EMBL/GenBank/DDBJ whole genome shotgun (WGS) entry which is preliminary data.</text>
</comment>
<evidence type="ECO:0000313" key="1">
    <source>
        <dbReference type="EMBL" id="KAJ2972158.1"/>
    </source>
</evidence>
<organism evidence="1 2">
    <name type="scientific">Zarea fungicola</name>
    <dbReference type="NCBI Taxonomy" id="93591"/>
    <lineage>
        <taxon>Eukaryota</taxon>
        <taxon>Fungi</taxon>
        <taxon>Dikarya</taxon>
        <taxon>Ascomycota</taxon>
        <taxon>Pezizomycotina</taxon>
        <taxon>Sordariomycetes</taxon>
        <taxon>Hypocreomycetidae</taxon>
        <taxon>Hypocreales</taxon>
        <taxon>Cordycipitaceae</taxon>
        <taxon>Zarea</taxon>
    </lineage>
</organism>
<sequence>MKSALVLIVVAALADAKKSRQSFFSSCTIGCIQKPDYPEDCVETTTGCRHNDALNTFCGEKTKGGVLCYVEDGPCGYGKCLDDKTGQYNFLPAGMHQGHCPEGNACLLCSQAQEHDETKKCADICKVACEGFSPNSYDDFPAAFACDKYKEGKLQ</sequence>
<gene>
    <name evidence="1" type="ORF">NQ176_g7317</name>
</gene>
<dbReference type="Proteomes" id="UP001143910">
    <property type="component" value="Unassembled WGS sequence"/>
</dbReference>
<protein>
    <submittedName>
        <fullName evidence="1">Uncharacterized protein</fullName>
    </submittedName>
</protein>
<dbReference type="EMBL" id="JANJQO010001204">
    <property type="protein sequence ID" value="KAJ2972158.1"/>
    <property type="molecule type" value="Genomic_DNA"/>
</dbReference>
<keyword evidence="2" id="KW-1185">Reference proteome</keyword>
<name>A0ACC1N034_9HYPO</name>
<evidence type="ECO:0000313" key="2">
    <source>
        <dbReference type="Proteomes" id="UP001143910"/>
    </source>
</evidence>
<proteinExistence type="predicted"/>
<reference evidence="1" key="1">
    <citation type="submission" date="2022-08" db="EMBL/GenBank/DDBJ databases">
        <title>Genome Sequence of Lecanicillium fungicola.</title>
        <authorList>
            <person name="Buettner E."/>
        </authorList>
    </citation>
    <scope>NUCLEOTIDE SEQUENCE</scope>
    <source>
        <strain evidence="1">Babe33</strain>
    </source>
</reference>